<keyword evidence="14" id="KW-1185">Reference proteome</keyword>
<dbReference type="InterPro" id="IPR050364">
    <property type="entry name" value="Cytochrome_P450_fung"/>
</dbReference>
<comment type="cofactor">
    <cofactor evidence="1">
        <name>heme</name>
        <dbReference type="ChEBI" id="CHEBI:30413"/>
    </cofactor>
</comment>
<sequence length="226" mass="25842">MVTSVGHLALLAVLSLSFIAITALKQFLAKRQHRRHLPPGPVPLPLLGNILSIDTKQPWLTYAQWGAVYGDLIFVRILDQEMVVINSQQVAQALLEKRSRIYADRPYLATLEPFGLSYNITFAGYGDEWRLSRRIWHQTFRADSALKFRPMQIRRAREMIVSLIGDPQHYHAHFATFSSSITMSVVYDYETKARDDPLVLLVIHAMDVAVGMMTPERAMILKMFPF</sequence>
<dbReference type="InterPro" id="IPR001128">
    <property type="entry name" value="Cyt_P450"/>
</dbReference>
<evidence type="ECO:0000256" key="5">
    <source>
        <dbReference type="ARBA" id="ARBA00022692"/>
    </source>
</evidence>
<keyword evidence="9" id="KW-0408">Iron</keyword>
<keyword evidence="8" id="KW-0560">Oxidoreductase</keyword>
<dbReference type="EMBL" id="LVVM01001843">
    <property type="protein sequence ID" value="OJA17741.1"/>
    <property type="molecule type" value="Genomic_DNA"/>
</dbReference>
<evidence type="ECO:0000256" key="3">
    <source>
        <dbReference type="ARBA" id="ARBA00010617"/>
    </source>
</evidence>
<dbReference type="Proteomes" id="UP000183567">
    <property type="component" value="Unassembled WGS sequence"/>
</dbReference>
<reference evidence="13 14" key="1">
    <citation type="submission" date="2016-03" db="EMBL/GenBank/DDBJ databases">
        <title>Comparative genomics of the ectomycorrhizal sister species Rhizopogon vinicolor and Rhizopogon vesiculosus (Basidiomycota: Boletales) reveals a divergence of the mating type B locus.</title>
        <authorList>
            <person name="Mujic A.B."/>
            <person name="Kuo A."/>
            <person name="Tritt A."/>
            <person name="Lipzen A."/>
            <person name="Chen C."/>
            <person name="Johnson J."/>
            <person name="Sharma A."/>
            <person name="Barry K."/>
            <person name="Grigoriev I.V."/>
            <person name="Spatafora J.W."/>
        </authorList>
    </citation>
    <scope>NUCLEOTIDE SEQUENCE [LARGE SCALE GENOMIC DNA]</scope>
    <source>
        <strain evidence="13 14">AM-OR11-056</strain>
    </source>
</reference>
<keyword evidence="4" id="KW-0349">Heme</keyword>
<evidence type="ECO:0000256" key="2">
    <source>
        <dbReference type="ARBA" id="ARBA00004167"/>
    </source>
</evidence>
<keyword evidence="10" id="KW-0503">Monooxygenase</keyword>
<gene>
    <name evidence="13" type="ORF">AZE42_08825</name>
</gene>
<evidence type="ECO:0000256" key="11">
    <source>
        <dbReference type="ARBA" id="ARBA00023136"/>
    </source>
</evidence>
<evidence type="ECO:0000313" key="14">
    <source>
        <dbReference type="Proteomes" id="UP000183567"/>
    </source>
</evidence>
<evidence type="ECO:0000256" key="12">
    <source>
        <dbReference type="SAM" id="Phobius"/>
    </source>
</evidence>
<keyword evidence="7 12" id="KW-1133">Transmembrane helix</keyword>
<keyword evidence="6" id="KW-0479">Metal-binding</keyword>
<evidence type="ECO:0000256" key="1">
    <source>
        <dbReference type="ARBA" id="ARBA00001971"/>
    </source>
</evidence>
<dbReference type="Gene3D" id="1.10.630.10">
    <property type="entry name" value="Cytochrome P450"/>
    <property type="match status" value="1"/>
</dbReference>
<dbReference type="GO" id="GO:0004497">
    <property type="term" value="F:monooxygenase activity"/>
    <property type="evidence" value="ECO:0007669"/>
    <property type="project" value="UniProtKB-KW"/>
</dbReference>
<feature type="transmembrane region" description="Helical" evidence="12">
    <location>
        <begin position="6"/>
        <end position="28"/>
    </location>
</feature>
<dbReference type="AlphaFoldDB" id="A0A1J8Q9Q9"/>
<evidence type="ECO:0000256" key="10">
    <source>
        <dbReference type="ARBA" id="ARBA00023033"/>
    </source>
</evidence>
<evidence type="ECO:0000256" key="9">
    <source>
        <dbReference type="ARBA" id="ARBA00023004"/>
    </source>
</evidence>
<organism evidence="13 14">
    <name type="scientific">Rhizopogon vesiculosus</name>
    <dbReference type="NCBI Taxonomy" id="180088"/>
    <lineage>
        <taxon>Eukaryota</taxon>
        <taxon>Fungi</taxon>
        <taxon>Dikarya</taxon>
        <taxon>Basidiomycota</taxon>
        <taxon>Agaricomycotina</taxon>
        <taxon>Agaricomycetes</taxon>
        <taxon>Agaricomycetidae</taxon>
        <taxon>Boletales</taxon>
        <taxon>Suillineae</taxon>
        <taxon>Rhizopogonaceae</taxon>
        <taxon>Rhizopogon</taxon>
    </lineage>
</organism>
<dbReference type="InterPro" id="IPR036396">
    <property type="entry name" value="Cyt_P450_sf"/>
</dbReference>
<feature type="non-terminal residue" evidence="13">
    <location>
        <position position="226"/>
    </location>
</feature>
<comment type="caution">
    <text evidence="13">The sequence shown here is derived from an EMBL/GenBank/DDBJ whole genome shotgun (WGS) entry which is preliminary data.</text>
</comment>
<dbReference type="PANTHER" id="PTHR46300">
    <property type="entry name" value="P450, PUTATIVE (EUROFUNG)-RELATED-RELATED"/>
    <property type="match status" value="1"/>
</dbReference>
<evidence type="ECO:0000256" key="4">
    <source>
        <dbReference type="ARBA" id="ARBA00022617"/>
    </source>
</evidence>
<evidence type="ECO:0000313" key="13">
    <source>
        <dbReference type="EMBL" id="OJA17741.1"/>
    </source>
</evidence>
<keyword evidence="11 12" id="KW-0472">Membrane</keyword>
<dbReference type="OrthoDB" id="2681947at2759"/>
<keyword evidence="5 12" id="KW-0812">Transmembrane</keyword>
<evidence type="ECO:0000256" key="6">
    <source>
        <dbReference type="ARBA" id="ARBA00022723"/>
    </source>
</evidence>
<accession>A0A1J8Q9Q9</accession>
<dbReference type="GO" id="GO:0016020">
    <property type="term" value="C:membrane"/>
    <property type="evidence" value="ECO:0007669"/>
    <property type="project" value="UniProtKB-SubCell"/>
</dbReference>
<proteinExistence type="inferred from homology"/>
<dbReference type="STRING" id="180088.A0A1J8Q9Q9"/>
<protein>
    <recommendedName>
        <fullName evidence="15">Cytochrome P450</fullName>
    </recommendedName>
</protein>
<evidence type="ECO:0000256" key="7">
    <source>
        <dbReference type="ARBA" id="ARBA00022989"/>
    </source>
</evidence>
<dbReference type="Pfam" id="PF00067">
    <property type="entry name" value="p450"/>
    <property type="match status" value="1"/>
</dbReference>
<dbReference type="GO" id="GO:0016705">
    <property type="term" value="F:oxidoreductase activity, acting on paired donors, with incorporation or reduction of molecular oxygen"/>
    <property type="evidence" value="ECO:0007669"/>
    <property type="project" value="InterPro"/>
</dbReference>
<dbReference type="PANTHER" id="PTHR46300:SF2">
    <property type="entry name" value="CYTOCHROME P450 MONOOXYGENASE ALNH-RELATED"/>
    <property type="match status" value="1"/>
</dbReference>
<comment type="subcellular location">
    <subcellularLocation>
        <location evidence="2">Membrane</location>
        <topology evidence="2">Single-pass membrane protein</topology>
    </subcellularLocation>
</comment>
<dbReference type="SUPFAM" id="SSF48264">
    <property type="entry name" value="Cytochrome P450"/>
    <property type="match status" value="1"/>
</dbReference>
<evidence type="ECO:0000256" key="8">
    <source>
        <dbReference type="ARBA" id="ARBA00023002"/>
    </source>
</evidence>
<name>A0A1J8Q9Q9_9AGAM</name>
<evidence type="ECO:0008006" key="15">
    <source>
        <dbReference type="Google" id="ProtNLM"/>
    </source>
</evidence>
<dbReference type="GO" id="GO:0020037">
    <property type="term" value="F:heme binding"/>
    <property type="evidence" value="ECO:0007669"/>
    <property type="project" value="InterPro"/>
</dbReference>
<dbReference type="GO" id="GO:0005506">
    <property type="term" value="F:iron ion binding"/>
    <property type="evidence" value="ECO:0007669"/>
    <property type="project" value="InterPro"/>
</dbReference>
<comment type="similarity">
    <text evidence="3">Belongs to the cytochrome P450 family.</text>
</comment>